<proteinExistence type="predicted"/>
<gene>
    <name evidence="1" type="ORF">Dsin_024667</name>
</gene>
<evidence type="ECO:0008006" key="3">
    <source>
        <dbReference type="Google" id="ProtNLM"/>
    </source>
</evidence>
<comment type="caution">
    <text evidence="1">The sequence shown here is derived from an EMBL/GenBank/DDBJ whole genome shotgun (WGS) entry which is preliminary data.</text>
</comment>
<dbReference type="EMBL" id="JANJYJ010000008">
    <property type="protein sequence ID" value="KAK3193357.1"/>
    <property type="molecule type" value="Genomic_DNA"/>
</dbReference>
<dbReference type="AlphaFoldDB" id="A0AAD9ZUE6"/>
<sequence>MYRMHKQQPQGFLQAAAAHSLKVLQTLFANDGNHAHFVHGLLHWFAQRMAAACYFLPLVERCWREQVHGTMLYKLCSRIRNLNKALKTLNNDKPLDSNLRMRDKELISCYTSTLKAEEDLLRQKSRIQWLKAGDRNSFYLFKAINGKRNRSKIHSITGDDGSLIECDMLVKNEAIHHFQTILGWSMPVRHGIGSTFSNIIDKVISNDQADLIGREVTNEEIHEVCFSLHPNKAPGLDGFNAHCFKIT</sequence>
<evidence type="ECO:0000313" key="1">
    <source>
        <dbReference type="EMBL" id="KAK3193357.1"/>
    </source>
</evidence>
<evidence type="ECO:0000313" key="2">
    <source>
        <dbReference type="Proteomes" id="UP001281410"/>
    </source>
</evidence>
<dbReference type="Proteomes" id="UP001281410">
    <property type="component" value="Unassembled WGS sequence"/>
</dbReference>
<protein>
    <recommendedName>
        <fullName evidence="3">Reverse transcriptase</fullName>
    </recommendedName>
</protein>
<keyword evidence="2" id="KW-1185">Reference proteome</keyword>
<organism evidence="1 2">
    <name type="scientific">Dipteronia sinensis</name>
    <dbReference type="NCBI Taxonomy" id="43782"/>
    <lineage>
        <taxon>Eukaryota</taxon>
        <taxon>Viridiplantae</taxon>
        <taxon>Streptophyta</taxon>
        <taxon>Embryophyta</taxon>
        <taxon>Tracheophyta</taxon>
        <taxon>Spermatophyta</taxon>
        <taxon>Magnoliopsida</taxon>
        <taxon>eudicotyledons</taxon>
        <taxon>Gunneridae</taxon>
        <taxon>Pentapetalae</taxon>
        <taxon>rosids</taxon>
        <taxon>malvids</taxon>
        <taxon>Sapindales</taxon>
        <taxon>Sapindaceae</taxon>
        <taxon>Hippocastanoideae</taxon>
        <taxon>Acereae</taxon>
        <taxon>Dipteronia</taxon>
    </lineage>
</organism>
<reference evidence="1" key="1">
    <citation type="journal article" date="2023" name="Plant J.">
        <title>Genome sequences and population genomics provide insights into the demographic history, inbreeding, and mutation load of two 'living fossil' tree species of Dipteronia.</title>
        <authorList>
            <person name="Feng Y."/>
            <person name="Comes H.P."/>
            <person name="Chen J."/>
            <person name="Zhu S."/>
            <person name="Lu R."/>
            <person name="Zhang X."/>
            <person name="Li P."/>
            <person name="Qiu J."/>
            <person name="Olsen K.M."/>
            <person name="Qiu Y."/>
        </authorList>
    </citation>
    <scope>NUCLEOTIDE SEQUENCE</scope>
    <source>
        <strain evidence="1">NBL</strain>
    </source>
</reference>
<accession>A0AAD9ZUE6</accession>
<name>A0AAD9ZUE6_9ROSI</name>